<dbReference type="STRING" id="1121881.SAMN02745225_01575"/>
<name>A0A1M4W7L5_9ACTN</name>
<keyword evidence="6" id="KW-1185">Reference proteome</keyword>
<evidence type="ECO:0000313" key="5">
    <source>
        <dbReference type="EMBL" id="SHE76962.1"/>
    </source>
</evidence>
<dbReference type="InterPro" id="IPR024072">
    <property type="entry name" value="DHFR-like_dom_sf"/>
</dbReference>
<protein>
    <submittedName>
        <fullName evidence="5">Pyrimidine reductase, riboflavin biosynthesis</fullName>
    </submittedName>
</protein>
<dbReference type="Pfam" id="PF01872">
    <property type="entry name" value="RibD_C"/>
    <property type="match status" value="1"/>
</dbReference>
<evidence type="ECO:0000256" key="2">
    <source>
        <dbReference type="ARBA" id="ARBA00022857"/>
    </source>
</evidence>
<dbReference type="PANTHER" id="PTHR38011:SF7">
    <property type="entry name" value="2,5-DIAMINO-6-RIBOSYLAMINO-4(3H)-PYRIMIDINONE 5'-PHOSPHATE REDUCTASE"/>
    <property type="match status" value="1"/>
</dbReference>
<dbReference type="GO" id="GO:0008703">
    <property type="term" value="F:5-amino-6-(5-phosphoribosylamino)uracil reductase activity"/>
    <property type="evidence" value="ECO:0007669"/>
    <property type="project" value="InterPro"/>
</dbReference>
<dbReference type="AlphaFoldDB" id="A0A1M4W7L5"/>
<dbReference type="PANTHER" id="PTHR38011">
    <property type="entry name" value="DIHYDROFOLATE REDUCTASE FAMILY PROTEIN (AFU_ORTHOLOGUE AFUA_8G06820)"/>
    <property type="match status" value="1"/>
</dbReference>
<dbReference type="OrthoDB" id="5243299at2"/>
<keyword evidence="3" id="KW-0560">Oxidoreductase</keyword>
<dbReference type="InterPro" id="IPR050765">
    <property type="entry name" value="Riboflavin_Biosynth_HTPR"/>
</dbReference>
<organism evidence="5 6">
    <name type="scientific">Ferrithrix thermotolerans DSM 19514</name>
    <dbReference type="NCBI Taxonomy" id="1121881"/>
    <lineage>
        <taxon>Bacteria</taxon>
        <taxon>Bacillati</taxon>
        <taxon>Actinomycetota</taxon>
        <taxon>Acidimicrobiia</taxon>
        <taxon>Acidimicrobiales</taxon>
        <taxon>Acidimicrobiaceae</taxon>
        <taxon>Ferrithrix</taxon>
    </lineage>
</organism>
<dbReference type="RefSeq" id="WP_072791001.1">
    <property type="nucleotide sequence ID" value="NZ_FQUL01000022.1"/>
</dbReference>
<reference evidence="6" key="1">
    <citation type="submission" date="2016-11" db="EMBL/GenBank/DDBJ databases">
        <authorList>
            <person name="Varghese N."/>
            <person name="Submissions S."/>
        </authorList>
    </citation>
    <scope>NUCLEOTIDE SEQUENCE [LARGE SCALE GENOMIC DNA]</scope>
    <source>
        <strain evidence="6">DSM 19514</strain>
    </source>
</reference>
<gene>
    <name evidence="5" type="ORF">SAMN02745225_01575</name>
</gene>
<dbReference type="Proteomes" id="UP000184295">
    <property type="component" value="Unassembled WGS sequence"/>
</dbReference>
<dbReference type="Gene3D" id="3.40.430.10">
    <property type="entry name" value="Dihydrofolate Reductase, subunit A"/>
    <property type="match status" value="1"/>
</dbReference>
<proteinExistence type="predicted"/>
<accession>A0A1M4W7L5</accession>
<keyword evidence="2" id="KW-0521">NADP</keyword>
<dbReference type="GO" id="GO:0009231">
    <property type="term" value="P:riboflavin biosynthetic process"/>
    <property type="evidence" value="ECO:0007669"/>
    <property type="project" value="InterPro"/>
</dbReference>
<evidence type="ECO:0000256" key="1">
    <source>
        <dbReference type="ARBA" id="ARBA00005104"/>
    </source>
</evidence>
<dbReference type="InterPro" id="IPR002734">
    <property type="entry name" value="RibDG_C"/>
</dbReference>
<comment type="pathway">
    <text evidence="1">Cofactor biosynthesis; riboflavin biosynthesis.</text>
</comment>
<evidence type="ECO:0000259" key="4">
    <source>
        <dbReference type="Pfam" id="PF01872"/>
    </source>
</evidence>
<sequence>MIEEIDETISQETLLKLYPPIQERNRCRANLVTSINGSLAHKGLSRDLSSPVDRVIFHHLRAISSFVVVGARTAIDEPYGPIGEYPKYSSLRDSLGLSKRPTLVVVATRDTGLDRFATLGAKDHKVIVFAPSEQPMAETYETLELITMSTNQEFYPSVIRTLLERSKGTVLVEGGPRLLTGLMDLSLVDEICVTVAPKMVSKDEHVPLAGINDTDLRTISALKDKTHLYLRYGIG</sequence>
<dbReference type="EMBL" id="FQUL01000022">
    <property type="protein sequence ID" value="SHE76962.1"/>
    <property type="molecule type" value="Genomic_DNA"/>
</dbReference>
<feature type="domain" description="Bacterial bifunctional deaminase-reductase C-terminal" evidence="4">
    <location>
        <begin position="29"/>
        <end position="202"/>
    </location>
</feature>
<dbReference type="SUPFAM" id="SSF53597">
    <property type="entry name" value="Dihydrofolate reductase-like"/>
    <property type="match status" value="1"/>
</dbReference>
<evidence type="ECO:0000313" key="6">
    <source>
        <dbReference type="Proteomes" id="UP000184295"/>
    </source>
</evidence>
<evidence type="ECO:0000256" key="3">
    <source>
        <dbReference type="ARBA" id="ARBA00023002"/>
    </source>
</evidence>